<evidence type="ECO:0000256" key="1">
    <source>
        <dbReference type="SAM" id="Phobius"/>
    </source>
</evidence>
<evidence type="ECO:0000313" key="3">
    <source>
        <dbReference type="Proteomes" id="UP000011866"/>
    </source>
</evidence>
<keyword evidence="1" id="KW-0472">Membrane</keyword>
<reference evidence="2 3" key="1">
    <citation type="journal article" date="2013" name="Genome Announc.">
        <title>Genome Sequence of Thalassolituus oleivorans MIL-1 (DSM 14913T).</title>
        <authorList>
            <person name="Golyshin P.N."/>
            <person name="Werner J."/>
            <person name="Chernikova T.N."/>
            <person name="Tran H."/>
            <person name="Ferrer M."/>
            <person name="Yakimov M.M."/>
            <person name="Teeling H."/>
            <person name="Golyshina O.V."/>
        </authorList>
    </citation>
    <scope>NUCLEOTIDE SEQUENCE [LARGE SCALE GENOMIC DNA]</scope>
    <source>
        <strain evidence="2 3">MIL-1</strain>
    </source>
</reference>
<dbReference type="RefSeq" id="WP_015488021.1">
    <property type="nucleotide sequence ID" value="NC_020888.1"/>
</dbReference>
<dbReference type="InterPro" id="IPR048085">
    <property type="entry name" value="Cyt_ox_CcoM-like"/>
</dbReference>
<dbReference type="NCBIfam" id="NF041600">
    <property type="entry name" value="cyt_ox_CcoM"/>
    <property type="match status" value="1"/>
</dbReference>
<dbReference type="Proteomes" id="UP000011866">
    <property type="component" value="Chromosome"/>
</dbReference>
<gene>
    <name evidence="2" type="ORF">TOL_2915</name>
</gene>
<dbReference type="HOGENOM" id="CLU_3012807_0_0_6"/>
<dbReference type="AlphaFoldDB" id="M5DTR6"/>
<protein>
    <submittedName>
        <fullName evidence="2">Uncharacterized protein</fullName>
    </submittedName>
</protein>
<dbReference type="GeneID" id="79178572"/>
<keyword evidence="1" id="KW-0812">Transmembrane</keyword>
<evidence type="ECO:0000313" key="2">
    <source>
        <dbReference type="EMBL" id="CCU73311.1"/>
    </source>
</evidence>
<keyword evidence="3" id="KW-1185">Reference proteome</keyword>
<name>M5DTR6_9GAMM</name>
<proteinExistence type="predicted"/>
<keyword evidence="1" id="KW-1133">Transmembrane helix</keyword>
<accession>M5DTR6</accession>
<organism evidence="2 3">
    <name type="scientific">Thalassolituus oleivorans MIL-1</name>
    <dbReference type="NCBI Taxonomy" id="1298593"/>
    <lineage>
        <taxon>Bacteria</taxon>
        <taxon>Pseudomonadati</taxon>
        <taxon>Pseudomonadota</taxon>
        <taxon>Gammaproteobacteria</taxon>
        <taxon>Oceanospirillales</taxon>
        <taxon>Oceanospirillaceae</taxon>
        <taxon>Thalassolituus</taxon>
    </lineage>
</organism>
<sequence>MNIKTTNVVEVQSEVMTMFMDEVVFAGLAIVGLTCLFFVGFYMAIKKDISKHGTGE</sequence>
<dbReference type="KEGG" id="tol:TOL_2915"/>
<dbReference type="EMBL" id="HF680312">
    <property type="protein sequence ID" value="CCU73311.1"/>
    <property type="molecule type" value="Genomic_DNA"/>
</dbReference>
<feature type="transmembrane region" description="Helical" evidence="1">
    <location>
        <begin position="23"/>
        <end position="45"/>
    </location>
</feature>